<dbReference type="OrthoDB" id="242365at2759"/>
<dbReference type="AlphaFoldDB" id="A0A7G2CVL2"/>
<feature type="region of interest" description="Disordered" evidence="1">
    <location>
        <begin position="47"/>
        <end position="68"/>
    </location>
</feature>
<keyword evidence="3" id="KW-1185">Reference proteome</keyword>
<sequence length="275" mass="31247">MIGTSIYCNPLFVNHLFPESGKELYIHTGEEEDSNATHHVEKRVEDDLCSNGESESYSPNTAASSRSPSFNEVVEIADLADENDNSGDLDRCGFMTVTATPSVVRNTFDEIKEALRSCEGHPFLNIKHQQTLRDLERMSTHVAEYTRLTNETAIRGEDRSLSLKILVREAHRLHIARVRRQIQEGKRSENALTIDEINSQWHEIADQMAVACDAGSYEFLQRRLSCMCVFNSQSDLRVYSDNDGFRIGKVNRQRDVLARLQAQEEKGGNSFFLEQ</sequence>
<proteinExistence type="predicted"/>
<evidence type="ECO:0000313" key="3">
    <source>
        <dbReference type="Proteomes" id="UP000515908"/>
    </source>
</evidence>
<dbReference type="VEuPathDB" id="TriTrypDB:ADEAN_000989600"/>
<gene>
    <name evidence="2" type="ORF">ADEAN_000989600</name>
</gene>
<evidence type="ECO:0000256" key="1">
    <source>
        <dbReference type="SAM" id="MobiDB-lite"/>
    </source>
</evidence>
<name>A0A7G2CVL2_9TRYP</name>
<protein>
    <submittedName>
        <fullName evidence="2">Uncharacterized protein</fullName>
    </submittedName>
</protein>
<organism evidence="2 3">
    <name type="scientific">Angomonas deanei</name>
    <dbReference type="NCBI Taxonomy" id="59799"/>
    <lineage>
        <taxon>Eukaryota</taxon>
        <taxon>Discoba</taxon>
        <taxon>Euglenozoa</taxon>
        <taxon>Kinetoplastea</taxon>
        <taxon>Metakinetoplastina</taxon>
        <taxon>Trypanosomatida</taxon>
        <taxon>Trypanosomatidae</taxon>
        <taxon>Strigomonadinae</taxon>
        <taxon>Angomonas</taxon>
    </lineage>
</organism>
<evidence type="ECO:0000313" key="2">
    <source>
        <dbReference type="EMBL" id="CAD2222352.1"/>
    </source>
</evidence>
<dbReference type="EMBL" id="LR877169">
    <property type="protein sequence ID" value="CAD2222352.1"/>
    <property type="molecule type" value="Genomic_DNA"/>
</dbReference>
<accession>A0A7G2CVL2</accession>
<feature type="compositionally biased region" description="Polar residues" evidence="1">
    <location>
        <begin position="51"/>
        <end position="68"/>
    </location>
</feature>
<reference evidence="2 3" key="1">
    <citation type="submission" date="2020-08" db="EMBL/GenBank/DDBJ databases">
        <authorList>
            <person name="Newling K."/>
            <person name="Davey J."/>
            <person name="Forrester S."/>
        </authorList>
    </citation>
    <scope>NUCLEOTIDE SEQUENCE [LARGE SCALE GENOMIC DNA]</scope>
    <source>
        <strain evidence="3">Crithidia deanei Carvalho (ATCC PRA-265)</strain>
    </source>
</reference>
<dbReference type="Proteomes" id="UP000515908">
    <property type="component" value="Chromosome 25"/>
</dbReference>